<reference evidence="2" key="1">
    <citation type="journal article" date="2022" name="Mol. Ecol. Resour.">
        <title>The genomes of chicory, endive, great burdock and yacon provide insights into Asteraceae palaeo-polyploidization history and plant inulin production.</title>
        <authorList>
            <person name="Fan W."/>
            <person name="Wang S."/>
            <person name="Wang H."/>
            <person name="Wang A."/>
            <person name="Jiang F."/>
            <person name="Liu H."/>
            <person name="Zhao H."/>
            <person name="Xu D."/>
            <person name="Zhang Y."/>
        </authorList>
    </citation>
    <scope>NUCLEOTIDE SEQUENCE [LARGE SCALE GENOMIC DNA]</scope>
    <source>
        <strain evidence="2">cv. Niubang</strain>
    </source>
</reference>
<dbReference type="Proteomes" id="UP001055879">
    <property type="component" value="Linkage Group LG02"/>
</dbReference>
<evidence type="ECO:0000313" key="2">
    <source>
        <dbReference type="Proteomes" id="UP001055879"/>
    </source>
</evidence>
<reference evidence="1 2" key="2">
    <citation type="journal article" date="2022" name="Mol. Ecol. Resour.">
        <title>The genomes of chicory, endive, great burdock and yacon provide insights into Asteraceae paleo-polyploidization history and plant inulin production.</title>
        <authorList>
            <person name="Fan W."/>
            <person name="Wang S."/>
            <person name="Wang H."/>
            <person name="Wang A."/>
            <person name="Jiang F."/>
            <person name="Liu H."/>
            <person name="Zhao H."/>
            <person name="Xu D."/>
            <person name="Zhang Y."/>
        </authorList>
    </citation>
    <scope>NUCLEOTIDE SEQUENCE [LARGE SCALE GENOMIC DNA]</scope>
    <source>
        <strain evidence="2">cv. Niubang</strain>
    </source>
</reference>
<dbReference type="EMBL" id="CM042048">
    <property type="protein sequence ID" value="KAI3758078.1"/>
    <property type="molecule type" value="Genomic_DNA"/>
</dbReference>
<comment type="caution">
    <text evidence="1">The sequence shown here is derived from an EMBL/GenBank/DDBJ whole genome shotgun (WGS) entry which is preliminary data.</text>
</comment>
<gene>
    <name evidence="1" type="ORF">L6452_05626</name>
</gene>
<proteinExistence type="predicted"/>
<sequence>MKSTALALYWIAITIGQYAGTLMVAMVHKYTVNGSGRNWLPDRNLNRDAAKSGEDRDLELVVDKMVVDVTNGDDGNERKEVKSTQ</sequence>
<organism evidence="1 2">
    <name type="scientific">Arctium lappa</name>
    <name type="common">Greater burdock</name>
    <name type="synonym">Lappa major</name>
    <dbReference type="NCBI Taxonomy" id="4217"/>
    <lineage>
        <taxon>Eukaryota</taxon>
        <taxon>Viridiplantae</taxon>
        <taxon>Streptophyta</taxon>
        <taxon>Embryophyta</taxon>
        <taxon>Tracheophyta</taxon>
        <taxon>Spermatophyta</taxon>
        <taxon>Magnoliopsida</taxon>
        <taxon>eudicotyledons</taxon>
        <taxon>Gunneridae</taxon>
        <taxon>Pentapetalae</taxon>
        <taxon>asterids</taxon>
        <taxon>campanulids</taxon>
        <taxon>Asterales</taxon>
        <taxon>Asteraceae</taxon>
        <taxon>Carduoideae</taxon>
        <taxon>Cardueae</taxon>
        <taxon>Arctiinae</taxon>
        <taxon>Arctium</taxon>
    </lineage>
</organism>
<keyword evidence="2" id="KW-1185">Reference proteome</keyword>
<name>A0ACB9EGC1_ARCLA</name>
<accession>A0ACB9EGC1</accession>
<protein>
    <submittedName>
        <fullName evidence="1">Uncharacterized protein</fullName>
    </submittedName>
</protein>
<evidence type="ECO:0000313" key="1">
    <source>
        <dbReference type="EMBL" id="KAI3758078.1"/>
    </source>
</evidence>